<evidence type="ECO:0000313" key="3">
    <source>
        <dbReference type="EMBL" id="KHJ34293.1"/>
    </source>
</evidence>
<feature type="domain" description="FHA" evidence="2">
    <location>
        <begin position="187"/>
        <end position="249"/>
    </location>
</feature>
<evidence type="ECO:0000313" key="4">
    <source>
        <dbReference type="Proteomes" id="UP000030854"/>
    </source>
</evidence>
<dbReference type="SUPFAM" id="SSF49879">
    <property type="entry name" value="SMAD/FHA domain"/>
    <property type="match status" value="1"/>
</dbReference>
<feature type="compositionally biased region" description="Low complexity" evidence="1">
    <location>
        <begin position="87"/>
        <end position="101"/>
    </location>
</feature>
<dbReference type="SMART" id="SM00240">
    <property type="entry name" value="FHA"/>
    <property type="match status" value="1"/>
</dbReference>
<dbReference type="Proteomes" id="UP000030854">
    <property type="component" value="Unassembled WGS sequence"/>
</dbReference>
<dbReference type="STRING" id="52586.A0A0B1P7U7"/>
<accession>A0A0B1P7U7</accession>
<gene>
    <name evidence="3" type="ORF">EV44_g6286</name>
</gene>
<proteinExistence type="predicted"/>
<dbReference type="Pfam" id="PF00498">
    <property type="entry name" value="FHA"/>
    <property type="match status" value="1"/>
</dbReference>
<sequence length="280" mass="32544">MGSRNRRYRSASEDSRDERKARDKYRRSSELIDEDRNRFCRSKNKHRRTRSPSPTSSPRKRSPREISSYHSHHRNSTNKNSRHIIEKVSSIESSSLSKPISHQLSHNRQIISDRTNEKSKKQKPNFAPTGLLAAESNSIIQADGTSIVLKYHEPIEARKPTKDEWRMYVFKGSDILETIELNRKSCWLVGREQAIVDVFSEHPSVSKQHAVIQFRYIQKSEIGVQSGRVKPYIIDLDSSNGTSLNKEEIPKSRYLELRNKDILQFAHSSREYVLMLTPKI</sequence>
<organism evidence="3 4">
    <name type="scientific">Uncinula necator</name>
    <name type="common">Grape powdery mildew</name>
    <dbReference type="NCBI Taxonomy" id="52586"/>
    <lineage>
        <taxon>Eukaryota</taxon>
        <taxon>Fungi</taxon>
        <taxon>Dikarya</taxon>
        <taxon>Ascomycota</taxon>
        <taxon>Pezizomycotina</taxon>
        <taxon>Leotiomycetes</taxon>
        <taxon>Erysiphales</taxon>
        <taxon>Erysiphaceae</taxon>
        <taxon>Erysiphe</taxon>
    </lineage>
</organism>
<dbReference type="OrthoDB" id="444265at2759"/>
<feature type="compositionally biased region" description="Basic residues" evidence="1">
    <location>
        <begin position="70"/>
        <end position="82"/>
    </location>
</feature>
<dbReference type="PANTHER" id="PTHR23308">
    <property type="entry name" value="NUCLEAR INHIBITOR OF PROTEIN PHOSPHATASE-1"/>
    <property type="match status" value="1"/>
</dbReference>
<dbReference type="PROSITE" id="PS50006">
    <property type="entry name" value="FHA_DOMAIN"/>
    <property type="match status" value="1"/>
</dbReference>
<dbReference type="InterPro" id="IPR000253">
    <property type="entry name" value="FHA_dom"/>
</dbReference>
<evidence type="ECO:0000259" key="2">
    <source>
        <dbReference type="PROSITE" id="PS50006"/>
    </source>
</evidence>
<dbReference type="AlphaFoldDB" id="A0A0B1P7U7"/>
<dbReference type="EMBL" id="JNVN01000957">
    <property type="protein sequence ID" value="KHJ34293.1"/>
    <property type="molecule type" value="Genomic_DNA"/>
</dbReference>
<evidence type="ECO:0000256" key="1">
    <source>
        <dbReference type="SAM" id="MobiDB-lite"/>
    </source>
</evidence>
<feature type="region of interest" description="Disordered" evidence="1">
    <location>
        <begin position="1"/>
        <end position="125"/>
    </location>
</feature>
<feature type="compositionally biased region" description="Basic residues" evidence="1">
    <location>
        <begin position="39"/>
        <end position="50"/>
    </location>
</feature>
<dbReference type="CDD" id="cd22676">
    <property type="entry name" value="FHA_SNIP1_DDL-like"/>
    <property type="match status" value="1"/>
</dbReference>
<feature type="compositionally biased region" description="Basic and acidic residues" evidence="1">
    <location>
        <begin position="10"/>
        <end position="38"/>
    </location>
</feature>
<dbReference type="InterPro" id="IPR008984">
    <property type="entry name" value="SMAD_FHA_dom_sf"/>
</dbReference>
<feature type="compositionally biased region" description="Polar residues" evidence="1">
    <location>
        <begin position="102"/>
        <end position="113"/>
    </location>
</feature>
<dbReference type="Gene3D" id="2.60.200.20">
    <property type="match status" value="1"/>
</dbReference>
<dbReference type="HOGENOM" id="CLU_022457_0_0_1"/>
<dbReference type="InterPro" id="IPR050923">
    <property type="entry name" value="Cell_Proc_Reg/RNA_Proc"/>
</dbReference>
<comment type="caution">
    <text evidence="3">The sequence shown here is derived from an EMBL/GenBank/DDBJ whole genome shotgun (WGS) entry which is preliminary data.</text>
</comment>
<protein>
    <submittedName>
        <fullName evidence="3">Putative smad fha</fullName>
    </submittedName>
</protein>
<reference evidence="3 4" key="1">
    <citation type="journal article" date="2014" name="BMC Genomics">
        <title>Adaptive genomic structural variation in the grape powdery mildew pathogen, Erysiphe necator.</title>
        <authorList>
            <person name="Jones L."/>
            <person name="Riaz S."/>
            <person name="Morales-Cruz A."/>
            <person name="Amrine K.C."/>
            <person name="McGuire B."/>
            <person name="Gubler W.D."/>
            <person name="Walker M.A."/>
            <person name="Cantu D."/>
        </authorList>
    </citation>
    <scope>NUCLEOTIDE SEQUENCE [LARGE SCALE GENOMIC DNA]</scope>
    <source>
        <strain evidence="4">c</strain>
    </source>
</reference>
<keyword evidence="4" id="KW-1185">Reference proteome</keyword>
<name>A0A0B1P7U7_UNCNE</name>